<protein>
    <submittedName>
        <fullName evidence="1">Uncharacterized protein</fullName>
    </submittedName>
</protein>
<proteinExistence type="predicted"/>
<accession>A0A7W9E055</accession>
<dbReference type="EMBL" id="JACHCE010000002">
    <property type="protein sequence ID" value="MBB5636265.1"/>
    <property type="molecule type" value="Genomic_DNA"/>
</dbReference>
<dbReference type="Proteomes" id="UP000537204">
    <property type="component" value="Unassembled WGS sequence"/>
</dbReference>
<reference evidence="1 2" key="1">
    <citation type="submission" date="2020-08" db="EMBL/GenBank/DDBJ databases">
        <title>Genomic Encyclopedia of Type Strains, Phase IV (KMG-V): Genome sequencing to study the core and pangenomes of soil and plant-associated prokaryotes.</title>
        <authorList>
            <person name="Whitman W."/>
        </authorList>
    </citation>
    <scope>NUCLEOTIDE SEQUENCE [LARGE SCALE GENOMIC DNA]</scope>
    <source>
        <strain evidence="1 2">S3M1</strain>
    </source>
</reference>
<dbReference type="RefSeq" id="WP_183881601.1">
    <property type="nucleotide sequence ID" value="NZ_JACHCE010000002.1"/>
</dbReference>
<dbReference type="AlphaFoldDB" id="A0A7W9E055"/>
<organism evidence="1 2">
    <name type="scientific">Pedobacter cryoconitis</name>
    <dbReference type="NCBI Taxonomy" id="188932"/>
    <lineage>
        <taxon>Bacteria</taxon>
        <taxon>Pseudomonadati</taxon>
        <taxon>Bacteroidota</taxon>
        <taxon>Sphingobacteriia</taxon>
        <taxon>Sphingobacteriales</taxon>
        <taxon>Sphingobacteriaceae</taxon>
        <taxon>Pedobacter</taxon>
    </lineage>
</organism>
<evidence type="ECO:0000313" key="2">
    <source>
        <dbReference type="Proteomes" id="UP000537204"/>
    </source>
</evidence>
<comment type="caution">
    <text evidence="1">The sequence shown here is derived from an EMBL/GenBank/DDBJ whole genome shotgun (WGS) entry which is preliminary data.</text>
</comment>
<name>A0A7W9E055_9SPHI</name>
<sequence length="67" mass="7686">MNIKLKTSSLYGNGNLVCLEQNSMDIRFRGESALWGKYKNKKGSTIGNFYKLYLHIPKGKTAFEIIR</sequence>
<evidence type="ECO:0000313" key="1">
    <source>
        <dbReference type="EMBL" id="MBB5636265.1"/>
    </source>
</evidence>
<gene>
    <name evidence="1" type="ORF">HDE68_002153</name>
</gene>